<evidence type="ECO:0000256" key="8">
    <source>
        <dbReference type="ARBA" id="ARBA00023170"/>
    </source>
</evidence>
<dbReference type="RefSeq" id="WP_338238138.1">
    <property type="nucleotide sequence ID" value="NZ_BQKE01000002.1"/>
</dbReference>
<dbReference type="InterPro" id="IPR000531">
    <property type="entry name" value="Beta-barrel_TonB"/>
</dbReference>
<dbReference type="GO" id="GO:0044718">
    <property type="term" value="P:siderophore transmembrane transport"/>
    <property type="evidence" value="ECO:0007669"/>
    <property type="project" value="TreeGrafter"/>
</dbReference>
<organism evidence="14 15">
    <name type="scientific">Persicobacter diffluens</name>
    <dbReference type="NCBI Taxonomy" id="981"/>
    <lineage>
        <taxon>Bacteria</taxon>
        <taxon>Pseudomonadati</taxon>
        <taxon>Bacteroidota</taxon>
        <taxon>Cytophagia</taxon>
        <taxon>Cytophagales</taxon>
        <taxon>Persicobacteraceae</taxon>
        <taxon>Persicobacter</taxon>
    </lineage>
</organism>
<keyword evidence="2 10" id="KW-0813">Transport</keyword>
<keyword evidence="7 10" id="KW-0472">Membrane</keyword>
<keyword evidence="8" id="KW-0675">Receptor</keyword>
<dbReference type="Pfam" id="PF07715">
    <property type="entry name" value="Plug"/>
    <property type="match status" value="1"/>
</dbReference>
<dbReference type="Gene3D" id="2.170.130.10">
    <property type="entry name" value="TonB-dependent receptor, plug domain"/>
    <property type="match status" value="1"/>
</dbReference>
<feature type="domain" description="TonB-dependent receptor plug" evidence="13">
    <location>
        <begin position="81"/>
        <end position="186"/>
    </location>
</feature>
<evidence type="ECO:0000256" key="5">
    <source>
        <dbReference type="ARBA" id="ARBA00022729"/>
    </source>
</evidence>
<dbReference type="Gene3D" id="2.40.170.20">
    <property type="entry name" value="TonB-dependent receptor, beta-barrel domain"/>
    <property type="match status" value="1"/>
</dbReference>
<evidence type="ECO:0000256" key="9">
    <source>
        <dbReference type="ARBA" id="ARBA00023237"/>
    </source>
</evidence>
<protein>
    <submittedName>
        <fullName evidence="14">Vitamin B12 transporter BtuB</fullName>
    </submittedName>
</protein>
<feature type="domain" description="TonB-dependent receptor-like beta-barrel" evidence="12">
    <location>
        <begin position="234"/>
        <end position="658"/>
    </location>
</feature>
<dbReference type="InterPro" id="IPR039426">
    <property type="entry name" value="TonB-dep_rcpt-like"/>
</dbReference>
<evidence type="ECO:0000256" key="10">
    <source>
        <dbReference type="PROSITE-ProRule" id="PRU01360"/>
    </source>
</evidence>
<keyword evidence="4 10" id="KW-0812">Transmembrane</keyword>
<proteinExistence type="inferred from homology"/>
<dbReference type="InterPro" id="IPR036942">
    <property type="entry name" value="Beta-barrel_TonB_sf"/>
</dbReference>
<evidence type="ECO:0000256" key="7">
    <source>
        <dbReference type="ARBA" id="ARBA00023136"/>
    </source>
</evidence>
<evidence type="ECO:0000256" key="11">
    <source>
        <dbReference type="RuleBase" id="RU003357"/>
    </source>
</evidence>
<evidence type="ECO:0000256" key="2">
    <source>
        <dbReference type="ARBA" id="ARBA00022448"/>
    </source>
</evidence>
<dbReference type="InterPro" id="IPR012910">
    <property type="entry name" value="Plug_dom"/>
</dbReference>
<dbReference type="GO" id="GO:0015344">
    <property type="term" value="F:siderophore uptake transmembrane transporter activity"/>
    <property type="evidence" value="ECO:0007669"/>
    <property type="project" value="TreeGrafter"/>
</dbReference>
<evidence type="ECO:0000259" key="13">
    <source>
        <dbReference type="Pfam" id="PF07715"/>
    </source>
</evidence>
<dbReference type="SUPFAM" id="SSF56935">
    <property type="entry name" value="Porins"/>
    <property type="match status" value="1"/>
</dbReference>
<evidence type="ECO:0000313" key="14">
    <source>
        <dbReference type="EMBL" id="GJM62911.1"/>
    </source>
</evidence>
<sequence length="686" mass="77055">MVYFKHWSRKGYAVFQSLGKQIKICALLIGILGSFSQRLAAQTTPEQLENKTKVGDEYAEEEIQLNEVVVQTQRVATVYSEQARVVQVITKAQLQQAPVQSIQDLLEFVAGVDVQQRGPMGIQADIRIRGGSFDQALVLLNGVNINNPQTGHLNLNLPIDMEAVESIEVLQGPGSRIFGPNAFSGAINIITNTSKKDNLSVHVMAGQYGTAKSSVSGTFNTGKLTNFVSTSVSGSDGFAHNTDFNQKSIYYRGNLTTNAGDLDVQLGYGDKAFGASTFYSANYPDQFEENSSLYTSVKFTSNTAIKFTPLIYWNRSQDRFELFRDFKNAADWYTDHNYHMTDVYGANLSAEYASSIGVTAFGVDFRSENILSNNLGFDMDEEKEVPGEDAYFNKSVSRNNISAYLEHNIYINQFTISAGMMANWSSKYEADPHTFNWFPGVDLSYKFGNGLSIFSSFNTAMRLPTFTDMFYSSPTDLGDPDLEAEESYTFEGGLKFGNSALNASLSAFRRNGRNIIDWVRASDDEPFQVQNIESLETVGVDAFVQYLPQVTFGKSMPIRKISLSYSYLDARQNDNPAEISKYALSNLKHKLSMGIDHNIYKNIYANWQIRYQDRAYSTWELGDGNVSTENPFEPFWLVDARIYYQKKAYMVYVEASNLFDRDYIDFVAVEQPGRWVKAGVRINLDL</sequence>
<keyword evidence="9 10" id="KW-0998">Cell outer membrane</keyword>
<name>A0AAN4W1B6_9BACT</name>
<evidence type="ECO:0000313" key="15">
    <source>
        <dbReference type="Proteomes" id="UP001310022"/>
    </source>
</evidence>
<evidence type="ECO:0000256" key="3">
    <source>
        <dbReference type="ARBA" id="ARBA00022452"/>
    </source>
</evidence>
<dbReference type="PROSITE" id="PS52016">
    <property type="entry name" value="TONB_DEPENDENT_REC_3"/>
    <property type="match status" value="1"/>
</dbReference>
<evidence type="ECO:0000259" key="12">
    <source>
        <dbReference type="Pfam" id="PF00593"/>
    </source>
</evidence>
<dbReference type="Proteomes" id="UP001310022">
    <property type="component" value="Unassembled WGS sequence"/>
</dbReference>
<evidence type="ECO:0000256" key="4">
    <source>
        <dbReference type="ARBA" id="ARBA00022692"/>
    </source>
</evidence>
<dbReference type="PANTHER" id="PTHR30069">
    <property type="entry name" value="TONB-DEPENDENT OUTER MEMBRANE RECEPTOR"/>
    <property type="match status" value="1"/>
</dbReference>
<evidence type="ECO:0000256" key="1">
    <source>
        <dbReference type="ARBA" id="ARBA00004571"/>
    </source>
</evidence>
<keyword evidence="15" id="KW-1185">Reference proteome</keyword>
<dbReference type="EMBL" id="BQKE01000002">
    <property type="protein sequence ID" value="GJM62911.1"/>
    <property type="molecule type" value="Genomic_DNA"/>
</dbReference>
<evidence type="ECO:0000256" key="6">
    <source>
        <dbReference type="ARBA" id="ARBA00023077"/>
    </source>
</evidence>
<dbReference type="Pfam" id="PF00593">
    <property type="entry name" value="TonB_dep_Rec_b-barrel"/>
    <property type="match status" value="1"/>
</dbReference>
<dbReference type="GO" id="GO:0009279">
    <property type="term" value="C:cell outer membrane"/>
    <property type="evidence" value="ECO:0007669"/>
    <property type="project" value="UniProtKB-SubCell"/>
</dbReference>
<keyword evidence="3 10" id="KW-1134">Transmembrane beta strand</keyword>
<dbReference type="CDD" id="cd01347">
    <property type="entry name" value="ligand_gated_channel"/>
    <property type="match status" value="1"/>
</dbReference>
<accession>A0AAN4W1B6</accession>
<comment type="subcellular location">
    <subcellularLocation>
        <location evidence="1 10">Cell outer membrane</location>
        <topology evidence="1 10">Multi-pass membrane protein</topology>
    </subcellularLocation>
</comment>
<reference evidence="14 15" key="1">
    <citation type="submission" date="2021-12" db="EMBL/GenBank/DDBJ databases">
        <title>Genome sequencing of bacteria with rrn-lacking chromosome and rrn-plasmid.</title>
        <authorList>
            <person name="Anda M."/>
            <person name="Iwasaki W."/>
        </authorList>
    </citation>
    <scope>NUCLEOTIDE SEQUENCE [LARGE SCALE GENOMIC DNA]</scope>
    <source>
        <strain evidence="14 15">NBRC 15940</strain>
    </source>
</reference>
<dbReference type="InterPro" id="IPR037066">
    <property type="entry name" value="Plug_dom_sf"/>
</dbReference>
<keyword evidence="5" id="KW-0732">Signal</keyword>
<comment type="similarity">
    <text evidence="10 11">Belongs to the TonB-dependent receptor family.</text>
</comment>
<keyword evidence="6 11" id="KW-0798">TonB box</keyword>
<comment type="caution">
    <text evidence="14">The sequence shown here is derived from an EMBL/GenBank/DDBJ whole genome shotgun (WGS) entry which is preliminary data.</text>
</comment>
<dbReference type="AlphaFoldDB" id="A0AAN4W1B6"/>
<dbReference type="PANTHER" id="PTHR30069:SF29">
    <property type="entry name" value="HEMOGLOBIN AND HEMOGLOBIN-HAPTOGLOBIN-BINDING PROTEIN 1-RELATED"/>
    <property type="match status" value="1"/>
</dbReference>
<gene>
    <name evidence="14" type="primary">btuB</name>
    <name evidence="14" type="ORF">PEDI_34630</name>
</gene>